<keyword evidence="1" id="KW-0732">Signal</keyword>
<dbReference type="EMBL" id="CAEY01000741">
    <property type="status" value="NOT_ANNOTATED_CDS"/>
    <property type="molecule type" value="Genomic_DNA"/>
</dbReference>
<evidence type="ECO:0000313" key="3">
    <source>
        <dbReference type="Proteomes" id="UP000015104"/>
    </source>
</evidence>
<sequence>MRKLLLLFLFIVDCYNLHEIIYSLTTIKRHFNQITSVVLNI</sequence>
<evidence type="ECO:0000256" key="1">
    <source>
        <dbReference type="SAM" id="SignalP"/>
    </source>
</evidence>
<feature type="chain" id="PRO_5004582000" evidence="1">
    <location>
        <begin position="17"/>
        <end position="41"/>
    </location>
</feature>
<proteinExistence type="predicted"/>
<organism evidence="2 3">
    <name type="scientific">Tetranychus urticae</name>
    <name type="common">Two-spotted spider mite</name>
    <dbReference type="NCBI Taxonomy" id="32264"/>
    <lineage>
        <taxon>Eukaryota</taxon>
        <taxon>Metazoa</taxon>
        <taxon>Ecdysozoa</taxon>
        <taxon>Arthropoda</taxon>
        <taxon>Chelicerata</taxon>
        <taxon>Arachnida</taxon>
        <taxon>Acari</taxon>
        <taxon>Acariformes</taxon>
        <taxon>Trombidiformes</taxon>
        <taxon>Prostigmata</taxon>
        <taxon>Eleutherengona</taxon>
        <taxon>Raphignathae</taxon>
        <taxon>Tetranychoidea</taxon>
        <taxon>Tetranychidae</taxon>
        <taxon>Tetranychus</taxon>
    </lineage>
</organism>
<dbReference type="AlphaFoldDB" id="T1KZJ6"/>
<keyword evidence="3" id="KW-1185">Reference proteome</keyword>
<dbReference type="HOGENOM" id="CLU_3280144_0_0_1"/>
<protein>
    <submittedName>
        <fullName evidence="2">Uncharacterized protein</fullName>
    </submittedName>
</protein>
<dbReference type="Proteomes" id="UP000015104">
    <property type="component" value="Unassembled WGS sequence"/>
</dbReference>
<reference evidence="3" key="1">
    <citation type="submission" date="2011-08" db="EMBL/GenBank/DDBJ databases">
        <authorList>
            <person name="Rombauts S."/>
        </authorList>
    </citation>
    <scope>NUCLEOTIDE SEQUENCE</scope>
    <source>
        <strain evidence="3">London</strain>
    </source>
</reference>
<accession>T1KZJ6</accession>
<dbReference type="EnsemblMetazoa" id="tetur28g01840.1">
    <property type="protein sequence ID" value="tetur28g01840.1"/>
    <property type="gene ID" value="tetur28g01840"/>
</dbReference>
<reference evidence="2" key="2">
    <citation type="submission" date="2015-06" db="UniProtKB">
        <authorList>
            <consortium name="EnsemblMetazoa"/>
        </authorList>
    </citation>
    <scope>IDENTIFICATION</scope>
</reference>
<name>T1KZJ6_TETUR</name>
<feature type="signal peptide" evidence="1">
    <location>
        <begin position="1"/>
        <end position="16"/>
    </location>
</feature>
<evidence type="ECO:0000313" key="2">
    <source>
        <dbReference type="EnsemblMetazoa" id="tetur28g01840.1"/>
    </source>
</evidence>